<dbReference type="EMBL" id="VEPZ02000917">
    <property type="protein sequence ID" value="KAE8711288.1"/>
    <property type="molecule type" value="Genomic_DNA"/>
</dbReference>
<organism evidence="6 7">
    <name type="scientific">Hibiscus syriacus</name>
    <name type="common">Rose of Sharon</name>
    <dbReference type="NCBI Taxonomy" id="106335"/>
    <lineage>
        <taxon>Eukaryota</taxon>
        <taxon>Viridiplantae</taxon>
        <taxon>Streptophyta</taxon>
        <taxon>Embryophyta</taxon>
        <taxon>Tracheophyta</taxon>
        <taxon>Spermatophyta</taxon>
        <taxon>Magnoliopsida</taxon>
        <taxon>eudicotyledons</taxon>
        <taxon>Gunneridae</taxon>
        <taxon>Pentapetalae</taxon>
        <taxon>rosids</taxon>
        <taxon>malvids</taxon>
        <taxon>Malvales</taxon>
        <taxon>Malvaceae</taxon>
        <taxon>Malvoideae</taxon>
        <taxon>Hibiscus</taxon>
    </lineage>
</organism>
<feature type="domain" description="Plastocyanin-like" evidence="4">
    <location>
        <begin position="35"/>
        <end position="176"/>
    </location>
</feature>
<dbReference type="CDD" id="cd13872">
    <property type="entry name" value="CuRO_2_AAO_like_1"/>
    <property type="match status" value="1"/>
</dbReference>
<dbReference type="GO" id="GO:0016491">
    <property type="term" value="F:oxidoreductase activity"/>
    <property type="evidence" value="ECO:0007669"/>
    <property type="project" value="InterPro"/>
</dbReference>
<dbReference type="InterPro" id="IPR008972">
    <property type="entry name" value="Cupredoxin"/>
</dbReference>
<comment type="caution">
    <text evidence="6">The sequence shown here is derived from an EMBL/GenBank/DDBJ whole genome shotgun (WGS) entry which is preliminary data.</text>
</comment>
<dbReference type="InterPro" id="IPR011706">
    <property type="entry name" value="Cu-oxidase_C"/>
</dbReference>
<dbReference type="InterPro" id="IPR001117">
    <property type="entry name" value="Cu-oxidase_2nd"/>
</dbReference>
<dbReference type="InterPro" id="IPR034271">
    <property type="entry name" value="CuRO_2_AO-like"/>
</dbReference>
<dbReference type="SUPFAM" id="SSF49503">
    <property type="entry name" value="Cupredoxins"/>
    <property type="match status" value="2"/>
</dbReference>
<evidence type="ECO:0000313" key="7">
    <source>
        <dbReference type="Proteomes" id="UP000436088"/>
    </source>
</evidence>
<dbReference type="PANTHER" id="PTHR11709:SF309">
    <property type="entry name" value="L-ASCORBATE OXIDASE HOMOLOG"/>
    <property type="match status" value="1"/>
</dbReference>
<dbReference type="PANTHER" id="PTHR11709">
    <property type="entry name" value="MULTI-COPPER OXIDASE"/>
    <property type="match status" value="1"/>
</dbReference>
<evidence type="ECO:0000313" key="6">
    <source>
        <dbReference type="EMBL" id="KAE8711288.1"/>
    </source>
</evidence>
<dbReference type="Proteomes" id="UP000436088">
    <property type="component" value="Unassembled WGS sequence"/>
</dbReference>
<name>A0A6A3B602_HIBSY</name>
<keyword evidence="7" id="KW-1185">Reference proteome</keyword>
<dbReference type="GO" id="GO:0005507">
    <property type="term" value="F:copper ion binding"/>
    <property type="evidence" value="ECO:0007669"/>
    <property type="project" value="InterPro"/>
</dbReference>
<gene>
    <name evidence="6" type="ORF">F3Y22_tig00110299pilonHSYRG00184</name>
</gene>
<evidence type="ECO:0000256" key="3">
    <source>
        <dbReference type="SAM" id="MobiDB-lite"/>
    </source>
</evidence>
<comment type="similarity">
    <text evidence="1">Belongs to the multicopper oxidase family.</text>
</comment>
<keyword evidence="2" id="KW-0325">Glycoprotein</keyword>
<protein>
    <submittedName>
        <fullName evidence="6">L-ascorbate oxidase-like protein</fullName>
    </submittedName>
</protein>
<dbReference type="InterPro" id="IPR045087">
    <property type="entry name" value="Cu-oxidase_fam"/>
</dbReference>
<proteinExistence type="inferred from homology"/>
<feature type="domain" description="Plastocyanin-like" evidence="5">
    <location>
        <begin position="271"/>
        <end position="398"/>
    </location>
</feature>
<dbReference type="Gene3D" id="2.60.40.420">
    <property type="entry name" value="Cupredoxins - blue copper proteins"/>
    <property type="match status" value="2"/>
</dbReference>
<dbReference type="Pfam" id="PF00394">
    <property type="entry name" value="Cu-oxidase"/>
    <property type="match status" value="1"/>
</dbReference>
<evidence type="ECO:0000259" key="5">
    <source>
        <dbReference type="Pfam" id="PF07731"/>
    </source>
</evidence>
<evidence type="ECO:0000259" key="4">
    <source>
        <dbReference type="Pfam" id="PF00394"/>
    </source>
</evidence>
<feature type="region of interest" description="Disordered" evidence="3">
    <location>
        <begin position="634"/>
        <end position="653"/>
    </location>
</feature>
<dbReference type="AlphaFoldDB" id="A0A6A3B602"/>
<sequence length="839" mass="93697">MYYPVTSMHKAVGGFGGLRINSRAMIPVPYDPPADDYTLMIGDWFNKGHTELKKILDSGRNLGRADGVHINGKVAKGDGKDEPLFTVEAGKTYRYRICNAGLKTSLNFRFQGHTMKLVEMEGSHTVQNDYESLDVHVGQCYTVLVTADKEPRDYYVVVSSRFTKRESTAMGIIRYLNGKGGPSSDIPKPPIGWAWSLNQFRTFRWNLTASAARPNPQGSYKYGGINITRTITLANTAEKVDGKLRYAINGVSFVEPTTPLKLVEYYGVADKVFKYNNIPDEPPAEISKVALESIVLNMTHKSFVEIIFENRETALQSWHVDGYAFFAVAVEIGKWSPEKRMNYNLLDAVSRHTIQVFPHSWAAILISLDNCGMWNIRSEIWDRHYLGQQLYISLLSPNRSVRDEYNLPDDVMTCGVVEGLWQIVGRYGEVLSVYLPSKRSRVGSRFGFIIVGNMDKCAQCILSWKSKIANPLITGISQTKEASLACASRKEAKGLVDEDEEIFVDVMLWTESFSQKERVIWLEIEGLPLHCWNVVTLKRLVGLWGRFEAFGDNVSHHLDCEKVNMLITTSSEAQIYEVVDVVVENKKFDVRVLEVRMVDHSLGNLSKSEILKKIEVEVGANDVGVLSVKDDLSVASKSGSSDGKKRSPSGGIPYDVTYSGDRIGCRNKVSIVKPIEVECGVADESNEASPIIDGISKLEDKVLVGASAVVSPEIELSLRMGLKNEILLDSYSDFQMDSGGGMTVYFWVLNKMKMHKFGSMLDIQDSVLSKAERSRRDQTLKSSKLKKVDLESSELSGRSISDSVLKKKWVVAYAEAKETLSVAKFLGIKFAGSERKVLE</sequence>
<evidence type="ECO:0000256" key="1">
    <source>
        <dbReference type="ARBA" id="ARBA00010609"/>
    </source>
</evidence>
<dbReference type="Pfam" id="PF07731">
    <property type="entry name" value="Cu-oxidase_2"/>
    <property type="match status" value="1"/>
</dbReference>
<accession>A0A6A3B602</accession>
<evidence type="ECO:0000256" key="2">
    <source>
        <dbReference type="ARBA" id="ARBA00023180"/>
    </source>
</evidence>
<reference evidence="6" key="1">
    <citation type="submission" date="2019-09" db="EMBL/GenBank/DDBJ databases">
        <title>Draft genome information of white flower Hibiscus syriacus.</title>
        <authorList>
            <person name="Kim Y.-M."/>
        </authorList>
    </citation>
    <scope>NUCLEOTIDE SEQUENCE [LARGE SCALE GENOMIC DNA]</scope>
    <source>
        <strain evidence="6">YM2019G1</strain>
    </source>
</reference>